<reference evidence="1 2" key="1">
    <citation type="submission" date="2024-09" db="EMBL/GenBank/DDBJ databases">
        <authorList>
            <person name="Sun Q."/>
            <person name="Mori K."/>
        </authorList>
    </citation>
    <scope>NUCLEOTIDE SEQUENCE [LARGE SCALE GENOMIC DNA]</scope>
    <source>
        <strain evidence="1 2">TBRC 1851</strain>
    </source>
</reference>
<proteinExistence type="predicted"/>
<keyword evidence="2" id="KW-1185">Reference proteome</keyword>
<accession>A0ABV6U8Z2</accession>
<protein>
    <submittedName>
        <fullName evidence="1">DUF6492 family protein</fullName>
    </submittedName>
</protein>
<organism evidence="1 2">
    <name type="scientific">Sphaerimonospora cavernae</name>
    <dbReference type="NCBI Taxonomy" id="1740611"/>
    <lineage>
        <taxon>Bacteria</taxon>
        <taxon>Bacillati</taxon>
        <taxon>Actinomycetota</taxon>
        <taxon>Actinomycetes</taxon>
        <taxon>Streptosporangiales</taxon>
        <taxon>Streptosporangiaceae</taxon>
        <taxon>Sphaerimonospora</taxon>
    </lineage>
</organism>
<sequence length="292" mass="32977">MSELAVITPSYAPDADLFAELHRSVLAHTSDDTVHHVIVPPADRALFSQYGGPRCRVWTYPELLPRRYTHLPRTGLWMNLRRPWPPVRGWVMQQTLKIAAAGAVDADVVLLADSDVVLVRPTASERFTTDGRLRLYREEKAVTSGMDRHVRWHHVARRLLGLPPAPEPPLPDYVSPLNFWDPQIVRAMQQRIRETTGRDWMDAFNSQLHISEFILYGVFVDEILGASTAPPLSDITICYNRWDRTPLDHDEAMAFADRLPSDAIAMMISAKSNTPQGVRLAAARRCAELVGE</sequence>
<dbReference type="RefSeq" id="WP_394302277.1">
    <property type="nucleotide sequence ID" value="NZ_JBHMQT010000037.1"/>
</dbReference>
<name>A0ABV6U8Z2_9ACTN</name>
<evidence type="ECO:0000313" key="1">
    <source>
        <dbReference type="EMBL" id="MFC0864156.1"/>
    </source>
</evidence>
<dbReference type="InterPro" id="IPR045499">
    <property type="entry name" value="DUF6492"/>
</dbReference>
<dbReference type="Proteomes" id="UP001589870">
    <property type="component" value="Unassembled WGS sequence"/>
</dbReference>
<gene>
    <name evidence="1" type="ORF">ACFHYQ_17820</name>
</gene>
<dbReference type="EMBL" id="JBHMQT010000037">
    <property type="protein sequence ID" value="MFC0864156.1"/>
    <property type="molecule type" value="Genomic_DNA"/>
</dbReference>
<comment type="caution">
    <text evidence="1">The sequence shown here is derived from an EMBL/GenBank/DDBJ whole genome shotgun (WGS) entry which is preliminary data.</text>
</comment>
<dbReference type="Pfam" id="PF20102">
    <property type="entry name" value="DUF6492"/>
    <property type="match status" value="1"/>
</dbReference>
<evidence type="ECO:0000313" key="2">
    <source>
        <dbReference type="Proteomes" id="UP001589870"/>
    </source>
</evidence>